<dbReference type="PANTHER" id="PTHR37485:SF1">
    <property type="entry name" value="CELL DIVISION PROTEIN FTSB"/>
    <property type="match status" value="1"/>
</dbReference>
<dbReference type="Proteomes" id="UP000183868">
    <property type="component" value="Chromosome"/>
</dbReference>
<evidence type="ECO:0000313" key="12">
    <source>
        <dbReference type="Proteomes" id="UP000183868"/>
    </source>
</evidence>
<evidence type="ECO:0000256" key="5">
    <source>
        <dbReference type="ARBA" id="ARBA00023136"/>
    </source>
</evidence>
<evidence type="ECO:0000256" key="8">
    <source>
        <dbReference type="SAM" id="Phobius"/>
    </source>
</evidence>
<dbReference type="Proteomes" id="UP000004671">
    <property type="component" value="Chromosome"/>
</dbReference>
<feature type="coiled-coil region" evidence="7">
    <location>
        <begin position="50"/>
        <end position="84"/>
    </location>
</feature>
<name>H1XXR6_CALAY</name>
<evidence type="ECO:0000313" key="9">
    <source>
        <dbReference type="EMBL" id="APF19617.1"/>
    </source>
</evidence>
<keyword evidence="2" id="KW-0132">Cell division</keyword>
<dbReference type="EMBL" id="CM001402">
    <property type="protein sequence ID" value="EHO39739.1"/>
    <property type="molecule type" value="Genomic_DNA"/>
</dbReference>
<evidence type="ECO:0000256" key="4">
    <source>
        <dbReference type="ARBA" id="ARBA00022989"/>
    </source>
</evidence>
<evidence type="ECO:0000256" key="7">
    <source>
        <dbReference type="SAM" id="Coils"/>
    </source>
</evidence>
<dbReference type="InParanoid" id="H1XXR6"/>
<dbReference type="GO" id="GO:0030428">
    <property type="term" value="C:cell septum"/>
    <property type="evidence" value="ECO:0007669"/>
    <property type="project" value="TreeGrafter"/>
</dbReference>
<dbReference type="PANTHER" id="PTHR37485">
    <property type="entry name" value="CELL DIVISION PROTEIN FTSB"/>
    <property type="match status" value="1"/>
</dbReference>
<evidence type="ECO:0000256" key="3">
    <source>
        <dbReference type="ARBA" id="ARBA00022692"/>
    </source>
</evidence>
<dbReference type="GO" id="GO:0043093">
    <property type="term" value="P:FtsZ-dependent cytokinesis"/>
    <property type="evidence" value="ECO:0007669"/>
    <property type="project" value="TreeGrafter"/>
</dbReference>
<reference evidence="9 12" key="2">
    <citation type="submission" date="2016-11" db="EMBL/GenBank/DDBJ databases">
        <title>Genomic analysis of Caldithrix abyssi and proposal of a novel bacterial phylum Caldithrichaeota.</title>
        <authorList>
            <person name="Kublanov I."/>
            <person name="Sigalova O."/>
            <person name="Gavrilov S."/>
            <person name="Lebedinsky A."/>
            <person name="Ivanova N."/>
            <person name="Daum C."/>
            <person name="Reddy T."/>
            <person name="Klenk H.P."/>
            <person name="Goker M."/>
            <person name="Reva O."/>
            <person name="Miroshnichenko M."/>
            <person name="Kyprides N."/>
            <person name="Woyke T."/>
            <person name="Gelfand M."/>
        </authorList>
    </citation>
    <scope>NUCLEOTIDE SEQUENCE [LARGE SCALE GENOMIC DNA]</scope>
    <source>
        <strain evidence="9 12">LF13</strain>
    </source>
</reference>
<evidence type="ECO:0000256" key="6">
    <source>
        <dbReference type="ARBA" id="ARBA00023306"/>
    </source>
</evidence>
<evidence type="ECO:0000256" key="2">
    <source>
        <dbReference type="ARBA" id="ARBA00022618"/>
    </source>
</evidence>
<protein>
    <submittedName>
        <fullName evidence="10">Septum formation initiator</fullName>
    </submittedName>
</protein>
<keyword evidence="5 8" id="KW-0472">Membrane</keyword>
<keyword evidence="1" id="KW-1003">Cell membrane</keyword>
<dbReference type="InterPro" id="IPR023081">
    <property type="entry name" value="Cell_div_FtsB"/>
</dbReference>
<dbReference type="AlphaFoldDB" id="H1XXR6"/>
<gene>
    <name evidence="9" type="ORF">Cabys_2869</name>
    <name evidence="10" type="ORF">Calab_0085</name>
</gene>
<proteinExistence type="predicted"/>
<dbReference type="InterPro" id="IPR007060">
    <property type="entry name" value="FtsL/DivIC"/>
</dbReference>
<dbReference type="RefSeq" id="WP_006926611.1">
    <property type="nucleotide sequence ID" value="NZ_CM001402.1"/>
</dbReference>
<dbReference type="KEGG" id="caby:Cabys_2869"/>
<evidence type="ECO:0000313" key="11">
    <source>
        <dbReference type="Proteomes" id="UP000004671"/>
    </source>
</evidence>
<reference evidence="10 11" key="1">
    <citation type="submission" date="2011-09" db="EMBL/GenBank/DDBJ databases">
        <title>The permanent draft genome of Caldithrix abyssi DSM 13497.</title>
        <authorList>
            <consortium name="US DOE Joint Genome Institute (JGI-PGF)"/>
            <person name="Lucas S."/>
            <person name="Han J."/>
            <person name="Lapidus A."/>
            <person name="Bruce D."/>
            <person name="Goodwin L."/>
            <person name="Pitluck S."/>
            <person name="Peters L."/>
            <person name="Kyrpides N."/>
            <person name="Mavromatis K."/>
            <person name="Ivanova N."/>
            <person name="Mikhailova N."/>
            <person name="Chertkov O."/>
            <person name="Detter J.C."/>
            <person name="Tapia R."/>
            <person name="Han C."/>
            <person name="Land M."/>
            <person name="Hauser L."/>
            <person name="Markowitz V."/>
            <person name="Cheng J.-F."/>
            <person name="Hugenholtz P."/>
            <person name="Woyke T."/>
            <person name="Wu D."/>
            <person name="Spring S."/>
            <person name="Brambilla E."/>
            <person name="Klenk H.-P."/>
            <person name="Eisen J.A."/>
        </authorList>
    </citation>
    <scope>NUCLEOTIDE SEQUENCE [LARGE SCALE GENOMIC DNA]</scope>
    <source>
        <strain evidence="10 11">DSM 13497</strain>
    </source>
</reference>
<feature type="transmembrane region" description="Helical" evidence="8">
    <location>
        <begin position="16"/>
        <end position="36"/>
    </location>
</feature>
<dbReference type="Pfam" id="PF04977">
    <property type="entry name" value="DivIC"/>
    <property type="match status" value="1"/>
</dbReference>
<evidence type="ECO:0000256" key="1">
    <source>
        <dbReference type="ARBA" id="ARBA00022475"/>
    </source>
</evidence>
<keyword evidence="6" id="KW-0131">Cell cycle</keyword>
<dbReference type="PaxDb" id="880073-Calab_0085"/>
<accession>H1XXR6</accession>
<dbReference type="HOGENOM" id="CLU_148655_4_1_0"/>
<keyword evidence="11" id="KW-1185">Reference proteome</keyword>
<dbReference type="EMBL" id="CP018099">
    <property type="protein sequence ID" value="APF19617.1"/>
    <property type="molecule type" value="Genomic_DNA"/>
</dbReference>
<keyword evidence="3 8" id="KW-0812">Transmembrane</keyword>
<keyword evidence="7" id="KW-0175">Coiled coil</keyword>
<organism evidence="10 11">
    <name type="scientific">Caldithrix abyssi DSM 13497</name>
    <dbReference type="NCBI Taxonomy" id="880073"/>
    <lineage>
        <taxon>Bacteria</taxon>
        <taxon>Pseudomonadati</taxon>
        <taxon>Calditrichota</taxon>
        <taxon>Calditrichia</taxon>
        <taxon>Calditrichales</taxon>
        <taxon>Calditrichaceae</taxon>
        <taxon>Caldithrix</taxon>
    </lineage>
</organism>
<sequence precursor="true">MKTKKRKRNKTTPKNILKILIGFFIFAVVYLLFFSGPRSVIQYFKQTTYKKSLQKEIQSLKNEKQSLKKEAERLKNDLDYIEKIAREKYNMKKKDEKVYKIIKEK</sequence>
<keyword evidence="4 8" id="KW-1133">Transmembrane helix</keyword>
<dbReference type="STRING" id="880073.Cabys_2869"/>
<evidence type="ECO:0000313" key="10">
    <source>
        <dbReference type="EMBL" id="EHO39739.1"/>
    </source>
</evidence>